<dbReference type="OrthoDB" id="366230at2759"/>
<evidence type="ECO:0000256" key="1">
    <source>
        <dbReference type="ARBA" id="ARBA00004496"/>
    </source>
</evidence>
<keyword evidence="3 5" id="KW-0853">WD repeat</keyword>
<evidence type="ECO:0000256" key="3">
    <source>
        <dbReference type="ARBA" id="ARBA00022574"/>
    </source>
</evidence>
<evidence type="ECO:0000256" key="5">
    <source>
        <dbReference type="PROSITE-ProRule" id="PRU00221"/>
    </source>
</evidence>
<dbReference type="SMR" id="N1P911"/>
<dbReference type="GO" id="GO:0005737">
    <property type="term" value="C:cytoplasm"/>
    <property type="evidence" value="ECO:0007669"/>
    <property type="project" value="UniProtKB-SubCell"/>
</dbReference>
<gene>
    <name evidence="7" type="ORF">CENPK1137D_4315</name>
</gene>
<evidence type="ECO:0000256" key="2">
    <source>
        <dbReference type="ARBA" id="ARBA00022490"/>
    </source>
</evidence>
<evidence type="ECO:0000313" key="7">
    <source>
        <dbReference type="EMBL" id="EIW11697.1"/>
    </source>
</evidence>
<dbReference type="Gene3D" id="2.130.10.10">
    <property type="entry name" value="YVTN repeat-like/Quinoprotein amine dehydrogenase"/>
    <property type="match status" value="1"/>
</dbReference>
<dbReference type="InterPro" id="IPR050687">
    <property type="entry name" value="Dynein_IC"/>
</dbReference>
<keyword evidence="4" id="KW-0677">Repeat</keyword>
<dbReference type="PROSITE" id="PS00678">
    <property type="entry name" value="WD_REPEATS_1"/>
    <property type="match status" value="1"/>
</dbReference>
<accession>N1P911</accession>
<proteinExistence type="predicted"/>
<dbReference type="InterPro" id="IPR001680">
    <property type="entry name" value="WD40_rpt"/>
</dbReference>
<organism evidence="7">
    <name type="scientific">Saccharomyces cerevisiae (strain CEN.PK113-7D)</name>
    <name type="common">Baker's yeast</name>
    <dbReference type="NCBI Taxonomy" id="889517"/>
    <lineage>
        <taxon>Eukaryota</taxon>
        <taxon>Fungi</taxon>
        <taxon>Dikarya</taxon>
        <taxon>Ascomycota</taxon>
        <taxon>Saccharomycotina</taxon>
        <taxon>Saccharomycetes</taxon>
        <taxon>Saccharomycetales</taxon>
        <taxon>Saccharomycetaceae</taxon>
        <taxon>Saccharomyces</taxon>
    </lineage>
</organism>
<name>N1P911_YEASC</name>
<dbReference type="PANTHER" id="PTHR12442:SF22">
    <property type="entry name" value="CYTOPLASMIC DYNEIN 1 INTERMEDIATE CHAIN-RELATED"/>
    <property type="match status" value="1"/>
</dbReference>
<dbReference type="PANTHER" id="PTHR12442">
    <property type="entry name" value="DYNEIN INTERMEDIATE CHAIN"/>
    <property type="match status" value="1"/>
</dbReference>
<dbReference type="InterPro" id="IPR036322">
    <property type="entry name" value="WD40_repeat_dom_sf"/>
</dbReference>
<dbReference type="HOGENOM" id="CLU_020687_0_0_1"/>
<reference evidence="7" key="1">
    <citation type="submission" date="2012-03" db="EMBL/GenBank/DDBJ databases">
        <title>De novo sequencing, assembly and analysis of the genome of the laboratory strain Saccharomyces cerevisiae CEN.PK113-7D, a model for modern industrial biotechnology.</title>
        <authorList>
            <person name="Nijkamp J.F."/>
            <person name="van den Broek M.A."/>
            <person name="Datema E."/>
            <person name="de Kok S."/>
            <person name="Bosman L."/>
            <person name="Luttink M.A."/>
            <person name="Daran-Lapujade P."/>
            <person name="Vongsangnak W."/>
            <person name="Nielsen J."/>
            <person name="Heijne W.H.M."/>
            <person name="Klaassen P."/>
            <person name="Platt D."/>
            <person name="Paddon C.J."/>
            <person name="Koetter P."/>
            <person name="van Ham R.C."/>
            <person name="Reinders M.J.T."/>
            <person name="Pronk J.T."/>
            <person name="de Ridder D."/>
            <person name="Daran J.-M."/>
        </authorList>
    </citation>
    <scope>NUCLEOTIDE SEQUENCE</scope>
    <source>
        <strain evidence="7">CEN.PK113-7D</strain>
    </source>
</reference>
<feature type="compositionally biased region" description="Basic and acidic residues" evidence="6">
    <location>
        <begin position="1"/>
        <end position="19"/>
    </location>
</feature>
<keyword evidence="2" id="KW-0963">Cytoplasm</keyword>
<dbReference type="SUPFAM" id="SSF50978">
    <property type="entry name" value="WD40 repeat-like"/>
    <property type="match status" value="1"/>
</dbReference>
<dbReference type="GO" id="GO:0045504">
    <property type="term" value="F:dynein heavy chain binding"/>
    <property type="evidence" value="ECO:0007669"/>
    <property type="project" value="TreeGrafter"/>
</dbReference>
<dbReference type="GO" id="GO:0005868">
    <property type="term" value="C:cytoplasmic dynein complex"/>
    <property type="evidence" value="ECO:0007669"/>
    <property type="project" value="TreeGrafter"/>
</dbReference>
<sequence>MERLKQLEEKRRQLKELRERRKQASLFPGSETMGHHPTEVHAKATMVSVSVQTDMEEGSKIQEPQSAYLRRKEVITYDKGIQTDQIEEEQLQENENHTTTDAVAIETTAADENNKDKAENDQPRLELAKPFLVEEAAATLSNASFARLETEVSASGQQAPSNMQQDKDNLMQWNMVSENLQSETDCDCIAQEYDPGKGVLVVVYLRLPPADLQYASSEAAWSVVNVVKCDNASGRNGLLIDMVEFRGTRIMTATILRRYHPESNVISILLATLTGKIILYELRLKQKKPETPVVYVVQRNMVARHYFQHPVVAVIETSSVQDQERVLVAADNGNIMELSCLDLTVLRKPQQLRPVPLSQLLSLENDTCTYTERLQRLAKFDEVGIACMAYTSEDPQYVWIGGEDGGIYKVFWDQPGPLYLSLDNNGFQPAENHSTRVTGLEFHWDDARRLMLLLSCSTDWTVRLWDARAGKAIIGAPLLLGGPVLRARWLEKNNGGENSRTLRCQVWCADGRLVVVNWAFDAKTSLYTATVIS</sequence>
<comment type="subcellular location">
    <subcellularLocation>
        <location evidence="1">Cytoplasm</location>
    </subcellularLocation>
</comment>
<protein>
    <submittedName>
        <fullName evidence="7">Pac11p</fullName>
    </submittedName>
</protein>
<dbReference type="GO" id="GO:0010970">
    <property type="term" value="P:transport along microtubule"/>
    <property type="evidence" value="ECO:0007669"/>
    <property type="project" value="TreeGrafter"/>
</dbReference>
<dbReference type="InterPro" id="IPR019775">
    <property type="entry name" value="WD40_repeat_CS"/>
</dbReference>
<evidence type="ECO:0000256" key="6">
    <source>
        <dbReference type="SAM" id="MobiDB-lite"/>
    </source>
</evidence>
<dbReference type="PROSITE" id="PS50082">
    <property type="entry name" value="WD_REPEATS_2"/>
    <property type="match status" value="1"/>
</dbReference>
<dbReference type="EMBL" id="CM001525">
    <property type="protein sequence ID" value="EIW11697.1"/>
    <property type="molecule type" value="Genomic_DNA"/>
</dbReference>
<dbReference type="AlphaFoldDB" id="N1P911"/>
<dbReference type="Proteomes" id="UP000013192">
    <property type="component" value="Chromosome IV"/>
</dbReference>
<feature type="repeat" description="WD" evidence="5">
    <location>
        <begin position="430"/>
        <end position="475"/>
    </location>
</feature>
<dbReference type="InterPro" id="IPR015943">
    <property type="entry name" value="WD40/YVTN_repeat-like_dom_sf"/>
</dbReference>
<dbReference type="GO" id="GO:0045503">
    <property type="term" value="F:dynein light chain binding"/>
    <property type="evidence" value="ECO:0007669"/>
    <property type="project" value="TreeGrafter"/>
</dbReference>
<evidence type="ECO:0000256" key="4">
    <source>
        <dbReference type="ARBA" id="ARBA00022737"/>
    </source>
</evidence>
<feature type="region of interest" description="Disordered" evidence="6">
    <location>
        <begin position="1"/>
        <end position="36"/>
    </location>
</feature>